<evidence type="ECO:0000256" key="1">
    <source>
        <dbReference type="SAM" id="MobiDB-lite"/>
    </source>
</evidence>
<reference evidence="2 3" key="1">
    <citation type="submission" date="2015-11" db="EMBL/GenBank/DDBJ databases">
        <title>Expanding the genomic diversity of Burkholderia species for the development of highly accurate diagnostics.</title>
        <authorList>
            <person name="Sahl J."/>
            <person name="Keim P."/>
            <person name="Wagner D."/>
        </authorList>
    </citation>
    <scope>NUCLEOTIDE SEQUENCE [LARGE SCALE GENOMIC DNA]</scope>
    <source>
        <strain evidence="2 3">MSMB378WGS</strain>
    </source>
</reference>
<gene>
    <name evidence="2" type="ORF">WL88_11855</name>
</gene>
<feature type="region of interest" description="Disordered" evidence="1">
    <location>
        <begin position="37"/>
        <end position="64"/>
    </location>
</feature>
<dbReference type="EMBL" id="LPJV01000018">
    <property type="protein sequence ID" value="KWF56223.1"/>
    <property type="molecule type" value="Genomic_DNA"/>
</dbReference>
<dbReference type="Proteomes" id="UP000063236">
    <property type="component" value="Unassembled WGS sequence"/>
</dbReference>
<name>A0AAW3PJ31_9BURK</name>
<proteinExistence type="predicted"/>
<evidence type="ECO:0000313" key="2">
    <source>
        <dbReference type="EMBL" id="KWF56223.1"/>
    </source>
</evidence>
<organism evidence="2 3">
    <name type="scientific">Burkholderia diffusa</name>
    <dbReference type="NCBI Taxonomy" id="488732"/>
    <lineage>
        <taxon>Bacteria</taxon>
        <taxon>Pseudomonadati</taxon>
        <taxon>Pseudomonadota</taxon>
        <taxon>Betaproteobacteria</taxon>
        <taxon>Burkholderiales</taxon>
        <taxon>Burkholderiaceae</taxon>
        <taxon>Burkholderia</taxon>
        <taxon>Burkholderia cepacia complex</taxon>
    </lineage>
</organism>
<protein>
    <submittedName>
        <fullName evidence="2">Uncharacterized protein</fullName>
    </submittedName>
</protein>
<evidence type="ECO:0000313" key="3">
    <source>
        <dbReference type="Proteomes" id="UP000063236"/>
    </source>
</evidence>
<comment type="caution">
    <text evidence="2">The sequence shown here is derived from an EMBL/GenBank/DDBJ whole genome shotgun (WGS) entry which is preliminary data.</text>
</comment>
<accession>A0AAW3PJ31</accession>
<dbReference type="AlphaFoldDB" id="A0AAW3PJ31"/>
<sequence>MRNPTWPGRLDRTGCAAVAQRTLAACSGATGRRADALLKAGNGDEARDAGPPSRPNARRHHAER</sequence>
<feature type="compositionally biased region" description="Basic and acidic residues" evidence="1">
    <location>
        <begin position="37"/>
        <end position="48"/>
    </location>
</feature>